<sequence length="221" mass="24670">MGFEVGAMRWPAQSLTIETVHIGCSFWSCICIHGDPLPSLVSLLGGARFPLLSLCLHLASNLAISVSPLHNLALEAAEVRKSTCPSSHHSIFPALRSYSVCHGLLEEFHEQNEGASFHQQGSIVLEFPSDHRSPSTLINLPLCSYARADVFMPLIRSEENGFAWCNATKTRRLLYAKLNPYHDPIIFILPLVNVIFNPFKFCFYKIKNQLQSVLGASFYHV</sequence>
<dbReference type="AlphaFoldDB" id="A0AAN9PQC2"/>
<reference evidence="1 2" key="1">
    <citation type="submission" date="2024-01" db="EMBL/GenBank/DDBJ databases">
        <title>The genomes of 5 underutilized Papilionoideae crops provide insights into root nodulation and disease resistanc.</title>
        <authorList>
            <person name="Jiang F."/>
        </authorList>
    </citation>
    <scope>NUCLEOTIDE SEQUENCE [LARGE SCALE GENOMIC DNA]</scope>
    <source>
        <strain evidence="1">LVBAO_FW01</strain>
        <tissue evidence="1">Leaves</tissue>
    </source>
</reference>
<evidence type="ECO:0000313" key="2">
    <source>
        <dbReference type="Proteomes" id="UP001367508"/>
    </source>
</evidence>
<gene>
    <name evidence="1" type="ORF">VNO77_41619</name>
</gene>
<comment type="caution">
    <text evidence="1">The sequence shown here is derived from an EMBL/GenBank/DDBJ whole genome shotgun (WGS) entry which is preliminary data.</text>
</comment>
<protein>
    <submittedName>
        <fullName evidence="1">Uncharacterized protein</fullName>
    </submittedName>
</protein>
<name>A0AAN9PQC2_CANGL</name>
<dbReference type="EMBL" id="JAYMYQ010000010">
    <property type="protein sequence ID" value="KAK7308030.1"/>
    <property type="molecule type" value="Genomic_DNA"/>
</dbReference>
<organism evidence="1 2">
    <name type="scientific">Canavalia gladiata</name>
    <name type="common">Sword bean</name>
    <name type="synonym">Dolichos gladiatus</name>
    <dbReference type="NCBI Taxonomy" id="3824"/>
    <lineage>
        <taxon>Eukaryota</taxon>
        <taxon>Viridiplantae</taxon>
        <taxon>Streptophyta</taxon>
        <taxon>Embryophyta</taxon>
        <taxon>Tracheophyta</taxon>
        <taxon>Spermatophyta</taxon>
        <taxon>Magnoliopsida</taxon>
        <taxon>eudicotyledons</taxon>
        <taxon>Gunneridae</taxon>
        <taxon>Pentapetalae</taxon>
        <taxon>rosids</taxon>
        <taxon>fabids</taxon>
        <taxon>Fabales</taxon>
        <taxon>Fabaceae</taxon>
        <taxon>Papilionoideae</taxon>
        <taxon>50 kb inversion clade</taxon>
        <taxon>NPAAA clade</taxon>
        <taxon>indigoferoid/millettioid clade</taxon>
        <taxon>Phaseoleae</taxon>
        <taxon>Canavalia</taxon>
    </lineage>
</organism>
<evidence type="ECO:0000313" key="1">
    <source>
        <dbReference type="EMBL" id="KAK7308030.1"/>
    </source>
</evidence>
<dbReference type="Proteomes" id="UP001367508">
    <property type="component" value="Unassembled WGS sequence"/>
</dbReference>
<proteinExistence type="predicted"/>
<keyword evidence="2" id="KW-1185">Reference proteome</keyword>
<accession>A0AAN9PQC2</accession>